<evidence type="ECO:0000313" key="1">
    <source>
        <dbReference type="EMBL" id="SHK07363.1"/>
    </source>
</evidence>
<name>A0A1M6PHG9_9FIRM</name>
<protein>
    <submittedName>
        <fullName evidence="1">Uncharacterized protein</fullName>
    </submittedName>
</protein>
<evidence type="ECO:0000313" key="2">
    <source>
        <dbReference type="Proteomes" id="UP000183975"/>
    </source>
</evidence>
<dbReference type="Proteomes" id="UP000183975">
    <property type="component" value="Unassembled WGS sequence"/>
</dbReference>
<dbReference type="RefSeq" id="WP_072849923.1">
    <property type="nucleotide sequence ID" value="NZ_FRAH01000014.1"/>
</dbReference>
<organism evidence="1 2">
    <name type="scientific">Anaerotignum lactatifermentans DSM 14214</name>
    <dbReference type="NCBI Taxonomy" id="1121323"/>
    <lineage>
        <taxon>Bacteria</taxon>
        <taxon>Bacillati</taxon>
        <taxon>Bacillota</taxon>
        <taxon>Clostridia</taxon>
        <taxon>Lachnospirales</taxon>
        <taxon>Anaerotignaceae</taxon>
        <taxon>Anaerotignum</taxon>
    </lineage>
</organism>
<sequence length="141" mass="16050">METHEIISRKTLCGCFSLLRQSLNNWQAGNLYFLNSHALYQHLSALPCGKDTVGGILTQMESCIPMALTTDSLEKFLLAKSPAEAEDFLESTKTDFLFLLLAAGKDDVLWQHVMDVCENLRQKQMDKPKERRFCYGRKTLS</sequence>
<dbReference type="OrthoDB" id="2060759at2"/>
<dbReference type="EMBL" id="FRAH01000014">
    <property type="protein sequence ID" value="SHK07363.1"/>
    <property type="molecule type" value="Genomic_DNA"/>
</dbReference>
<dbReference type="AlphaFoldDB" id="A0A1M6PHG9"/>
<keyword evidence="2" id="KW-1185">Reference proteome</keyword>
<gene>
    <name evidence="1" type="ORF">SAMN02745138_01098</name>
</gene>
<proteinExistence type="predicted"/>
<reference evidence="1 2" key="1">
    <citation type="submission" date="2016-11" db="EMBL/GenBank/DDBJ databases">
        <authorList>
            <person name="Jaros S."/>
            <person name="Januszkiewicz K."/>
            <person name="Wedrychowicz H."/>
        </authorList>
    </citation>
    <scope>NUCLEOTIDE SEQUENCE [LARGE SCALE GENOMIC DNA]</scope>
    <source>
        <strain evidence="1 2">DSM 14214</strain>
    </source>
</reference>
<accession>A0A1M6PHG9</accession>